<evidence type="ECO:0000256" key="1">
    <source>
        <dbReference type="SAM" id="Phobius"/>
    </source>
</evidence>
<dbReference type="GO" id="GO:0016787">
    <property type="term" value="F:hydrolase activity"/>
    <property type="evidence" value="ECO:0007669"/>
    <property type="project" value="UniProtKB-KW"/>
</dbReference>
<dbReference type="RefSeq" id="WP_193003812.1">
    <property type="nucleotide sequence ID" value="NZ_CP040449.1"/>
</dbReference>
<keyword evidence="1" id="KW-0472">Membrane</keyword>
<name>A0A5J6WWT1_9GAMM</name>
<dbReference type="AlphaFoldDB" id="A0A5J6WWT1"/>
<evidence type="ECO:0000313" key="2">
    <source>
        <dbReference type="EMBL" id="QFI54328.1"/>
    </source>
</evidence>
<protein>
    <submittedName>
        <fullName evidence="2">Haloacid dehalogenase-like hydrolase</fullName>
    </submittedName>
</protein>
<sequence>MTGAPILADYDGTLTPGDAHAALLRHIVRARRWPLLLLLLGAPLIALLWPRCRFATVWLIWWCATLGARGRDWRRWIKAVAARSAPLFAEAAALLEQEGGRVWIVSASPRALVRRCLHHQWAGGSVARLIGSRMGRRYGAIVPLYYCFGAGKRAALPPHAFALALSDSLSDLPLLALGERAWLINPSARQLAKARRSLPAVEARTWSL</sequence>
<dbReference type="Gene3D" id="1.20.1440.100">
    <property type="entry name" value="SG protein - dephosphorylation function"/>
    <property type="match status" value="1"/>
</dbReference>
<dbReference type="InterPro" id="IPR036412">
    <property type="entry name" value="HAD-like_sf"/>
</dbReference>
<dbReference type="InterPro" id="IPR023214">
    <property type="entry name" value="HAD_sf"/>
</dbReference>
<keyword evidence="1" id="KW-1133">Transmembrane helix</keyword>
<dbReference type="EMBL" id="CP040449">
    <property type="protein sequence ID" value="QFI54328.1"/>
    <property type="molecule type" value="Genomic_DNA"/>
</dbReference>
<keyword evidence="2" id="KW-0378">Hydrolase</keyword>
<evidence type="ECO:0000313" key="3">
    <source>
        <dbReference type="Proteomes" id="UP000594034"/>
    </source>
</evidence>
<dbReference type="SUPFAM" id="SSF56784">
    <property type="entry name" value="HAD-like"/>
    <property type="match status" value="1"/>
</dbReference>
<dbReference type="Gene3D" id="3.40.50.1000">
    <property type="entry name" value="HAD superfamily/HAD-like"/>
    <property type="match status" value="1"/>
</dbReference>
<dbReference type="KEGG" id="asim:FE240_06235"/>
<feature type="transmembrane region" description="Helical" evidence="1">
    <location>
        <begin position="33"/>
        <end position="50"/>
    </location>
</feature>
<proteinExistence type="predicted"/>
<keyword evidence="3" id="KW-1185">Reference proteome</keyword>
<gene>
    <name evidence="2" type="ORF">FE240_06235</name>
</gene>
<dbReference type="Proteomes" id="UP000594034">
    <property type="component" value="Chromosome"/>
</dbReference>
<reference evidence="2 3" key="1">
    <citation type="submission" date="2019-05" db="EMBL/GenBank/DDBJ databases">
        <title>OXA-830, a novel chromosomally encoded expanded-spectrum class D beta-lactamase in Aeromonas simiae.</title>
        <authorList>
            <person name="Zhou W."/>
            <person name="Chen Q."/>
        </authorList>
    </citation>
    <scope>NUCLEOTIDE SEQUENCE [LARGE SCALE GENOMIC DNA]</scope>
    <source>
        <strain evidence="2 3">A6</strain>
    </source>
</reference>
<organism evidence="2 3">
    <name type="scientific">Aeromonas simiae</name>
    <dbReference type="NCBI Taxonomy" id="218936"/>
    <lineage>
        <taxon>Bacteria</taxon>
        <taxon>Pseudomonadati</taxon>
        <taxon>Pseudomonadota</taxon>
        <taxon>Gammaproteobacteria</taxon>
        <taxon>Aeromonadales</taxon>
        <taxon>Aeromonadaceae</taxon>
        <taxon>Aeromonas</taxon>
    </lineage>
</organism>
<accession>A0A5J6WWT1</accession>
<keyword evidence="1" id="KW-0812">Transmembrane</keyword>
<dbReference type="Pfam" id="PF12710">
    <property type="entry name" value="HAD"/>
    <property type="match status" value="1"/>
</dbReference>